<dbReference type="Gene3D" id="3.40.50.720">
    <property type="entry name" value="NAD(P)-binding Rossmann-like Domain"/>
    <property type="match status" value="1"/>
</dbReference>
<dbReference type="InterPro" id="IPR003462">
    <property type="entry name" value="ODC_Mu_crystall"/>
</dbReference>
<dbReference type="RefSeq" id="WP_149161745.1">
    <property type="nucleotide sequence ID" value="NZ_CP043505.1"/>
</dbReference>
<dbReference type="Proteomes" id="UP000324678">
    <property type="component" value="Chromosome"/>
</dbReference>
<dbReference type="PANTHER" id="PTHR13812">
    <property type="entry name" value="KETIMINE REDUCTASE MU-CRYSTALLIN"/>
    <property type="match status" value="1"/>
</dbReference>
<organism evidence="1 2">
    <name type="scientific">Agromyces intestinalis</name>
    <dbReference type="NCBI Taxonomy" id="2592652"/>
    <lineage>
        <taxon>Bacteria</taxon>
        <taxon>Bacillati</taxon>
        <taxon>Actinomycetota</taxon>
        <taxon>Actinomycetes</taxon>
        <taxon>Micrococcales</taxon>
        <taxon>Microbacteriaceae</taxon>
        <taxon>Agromyces</taxon>
    </lineage>
</organism>
<reference evidence="1 2" key="1">
    <citation type="submission" date="2019-09" db="EMBL/GenBank/DDBJ databases">
        <title>Genome sequencing of strain KACC 19306.</title>
        <authorList>
            <person name="Heo J."/>
            <person name="Kim S.-J."/>
            <person name="Kim J.-S."/>
            <person name="Hong S.-B."/>
            <person name="Kwon S.-W."/>
        </authorList>
    </citation>
    <scope>NUCLEOTIDE SEQUENCE [LARGE SCALE GENOMIC DNA]</scope>
    <source>
        <strain evidence="1 2">KACC 19306</strain>
    </source>
</reference>
<dbReference type="GO" id="GO:0005737">
    <property type="term" value="C:cytoplasm"/>
    <property type="evidence" value="ECO:0007669"/>
    <property type="project" value="TreeGrafter"/>
</dbReference>
<protein>
    <submittedName>
        <fullName evidence="1">Ornithine cyclodeaminase family protein</fullName>
    </submittedName>
</protein>
<accession>A0A5C1YLN4</accession>
<dbReference type="Pfam" id="PF02423">
    <property type="entry name" value="OCD_Mu_crystall"/>
    <property type="match status" value="1"/>
</dbReference>
<dbReference type="InterPro" id="IPR036291">
    <property type="entry name" value="NAD(P)-bd_dom_sf"/>
</dbReference>
<dbReference type="Gene3D" id="3.30.1780.10">
    <property type="entry name" value="ornithine cyclodeaminase, domain 1"/>
    <property type="match status" value="1"/>
</dbReference>
<dbReference type="EMBL" id="CP043505">
    <property type="protein sequence ID" value="QEO15732.1"/>
    <property type="molecule type" value="Genomic_DNA"/>
</dbReference>
<dbReference type="KEGG" id="ail:FLP10_15855"/>
<dbReference type="OrthoDB" id="4311033at2"/>
<dbReference type="SUPFAM" id="SSF51735">
    <property type="entry name" value="NAD(P)-binding Rossmann-fold domains"/>
    <property type="match status" value="1"/>
</dbReference>
<dbReference type="InterPro" id="IPR023401">
    <property type="entry name" value="ODC_N"/>
</dbReference>
<dbReference type="AlphaFoldDB" id="A0A5C1YLN4"/>
<sequence length="321" mass="33773">MTGSLDSIRLIDRDAVAEHMTPIRAIRALQTALRSGFDPELDPPRSIVDVTNGQLLLMPAEIGRWGGQKFATVAPGNPARGLDRIQAIYTLIDAETLSPVALLDGTELTNLRTPAVSAAVADVAAVAEASELVVFGTGPQGVRHVDAMAAIRDLRRVRFVGRDGTRAERAVAAATATHPGLDIAIGSVDDVASADLVVCATTASEPLFDGGLVADHAFVVALGSHDRDRRELPGALLGRSQVIVEAERVARTEAGDVIMAVDDGCLAWDDLVPMRRIIDGSEAVAADRPRVLKTCGMGWQDLAVASALVDALDDAERNGAR</sequence>
<dbReference type="PANTHER" id="PTHR13812:SF19">
    <property type="entry name" value="KETIMINE REDUCTASE MU-CRYSTALLIN"/>
    <property type="match status" value="1"/>
</dbReference>
<name>A0A5C1YLN4_9MICO</name>
<dbReference type="PIRSF" id="PIRSF001439">
    <property type="entry name" value="CryM"/>
    <property type="match status" value="1"/>
</dbReference>
<gene>
    <name evidence="1" type="ORF">FLP10_15855</name>
</gene>
<evidence type="ECO:0000313" key="1">
    <source>
        <dbReference type="EMBL" id="QEO15732.1"/>
    </source>
</evidence>
<evidence type="ECO:0000313" key="2">
    <source>
        <dbReference type="Proteomes" id="UP000324678"/>
    </source>
</evidence>
<proteinExistence type="predicted"/>
<keyword evidence="2" id="KW-1185">Reference proteome</keyword>